<keyword evidence="1" id="KW-0812">Transmembrane</keyword>
<evidence type="ECO:0000313" key="2">
    <source>
        <dbReference type="EMBL" id="OCC15218.1"/>
    </source>
</evidence>
<feature type="transmembrane region" description="Helical" evidence="1">
    <location>
        <begin position="32"/>
        <end position="54"/>
    </location>
</feature>
<evidence type="ECO:0000313" key="3">
    <source>
        <dbReference type="Proteomes" id="UP000093080"/>
    </source>
</evidence>
<evidence type="ECO:0000256" key="1">
    <source>
        <dbReference type="SAM" id="Phobius"/>
    </source>
</evidence>
<comment type="caution">
    <text evidence="2">The sequence shown here is derived from an EMBL/GenBank/DDBJ whole genome shotgun (WGS) entry which is preliminary data.</text>
</comment>
<sequence>MKNYWFFFIIFFLIFTPFKCYALQEHGAIEGLLAHQGAHILFFWAMCDFSYRLIKTDFFQPKIRKYFLIGSILLCIWNIWAFVGHILAIKYKVGPLIHEEGIIWGGKWKINGFIDLLYYTLKMDHLVLVPSIIFFFLASRSVLKKNTRDQS</sequence>
<gene>
    <name evidence="2" type="ORF">DBT_1341</name>
</gene>
<name>A0A1B9F5J4_9BACT</name>
<protein>
    <submittedName>
        <fullName evidence="2">Uncharacterized protein</fullName>
    </submittedName>
</protein>
<feature type="transmembrane region" description="Helical" evidence="1">
    <location>
        <begin position="66"/>
        <end position="89"/>
    </location>
</feature>
<proteinExistence type="predicted"/>
<dbReference type="AlphaFoldDB" id="A0A1B9F5J4"/>
<keyword evidence="1" id="KW-0472">Membrane</keyword>
<organism evidence="2 3">
    <name type="scientific">Dissulfuribacter thermophilus</name>
    <dbReference type="NCBI Taxonomy" id="1156395"/>
    <lineage>
        <taxon>Bacteria</taxon>
        <taxon>Pseudomonadati</taxon>
        <taxon>Thermodesulfobacteriota</taxon>
        <taxon>Dissulfuribacteria</taxon>
        <taxon>Dissulfuribacterales</taxon>
        <taxon>Dissulfuribacteraceae</taxon>
        <taxon>Dissulfuribacter</taxon>
    </lineage>
</organism>
<keyword evidence="1" id="KW-1133">Transmembrane helix</keyword>
<feature type="transmembrane region" description="Helical" evidence="1">
    <location>
        <begin position="125"/>
        <end position="143"/>
    </location>
</feature>
<reference evidence="2 3" key="1">
    <citation type="submission" date="2016-06" db="EMBL/GenBank/DDBJ databases">
        <title>Respiratory ammonification of nitrate coupled to the oxidation of elemental sulfur in deep-sea autotrophic thermophilic bacteria.</title>
        <authorList>
            <person name="Slobodkina G.B."/>
            <person name="Mardanov A.V."/>
            <person name="Ravin N.V."/>
            <person name="Frolova A.A."/>
            <person name="Viryasiv M.B."/>
            <person name="Chernyh N.A."/>
            <person name="Bonch-Osmolovskaya E.A."/>
            <person name="Slobodkin A.I."/>
        </authorList>
    </citation>
    <scope>NUCLEOTIDE SEQUENCE [LARGE SCALE GENOMIC DNA]</scope>
    <source>
        <strain evidence="2 3">S69</strain>
    </source>
</reference>
<keyword evidence="3" id="KW-1185">Reference proteome</keyword>
<dbReference type="Proteomes" id="UP000093080">
    <property type="component" value="Unassembled WGS sequence"/>
</dbReference>
<accession>A0A1B9F5J4</accession>
<dbReference type="EMBL" id="MAGO01000006">
    <property type="protein sequence ID" value="OCC15218.1"/>
    <property type="molecule type" value="Genomic_DNA"/>
</dbReference>